<proteinExistence type="predicted"/>
<keyword evidence="2" id="KW-1185">Reference proteome</keyword>
<name>A0A9N7NM76_STRHE</name>
<protein>
    <submittedName>
        <fullName evidence="1">Uncharacterized protein</fullName>
    </submittedName>
</protein>
<dbReference type="OrthoDB" id="10363945at2759"/>
<evidence type="ECO:0000313" key="1">
    <source>
        <dbReference type="EMBL" id="CAA0832548.1"/>
    </source>
</evidence>
<organism evidence="1 2">
    <name type="scientific">Striga hermonthica</name>
    <name type="common">Purple witchweed</name>
    <name type="synonym">Buchnera hermonthica</name>
    <dbReference type="NCBI Taxonomy" id="68872"/>
    <lineage>
        <taxon>Eukaryota</taxon>
        <taxon>Viridiplantae</taxon>
        <taxon>Streptophyta</taxon>
        <taxon>Embryophyta</taxon>
        <taxon>Tracheophyta</taxon>
        <taxon>Spermatophyta</taxon>
        <taxon>Magnoliopsida</taxon>
        <taxon>eudicotyledons</taxon>
        <taxon>Gunneridae</taxon>
        <taxon>Pentapetalae</taxon>
        <taxon>asterids</taxon>
        <taxon>lamiids</taxon>
        <taxon>Lamiales</taxon>
        <taxon>Orobanchaceae</taxon>
        <taxon>Buchnereae</taxon>
        <taxon>Striga</taxon>
    </lineage>
</organism>
<dbReference type="Proteomes" id="UP001153555">
    <property type="component" value="Unassembled WGS sequence"/>
</dbReference>
<dbReference type="AlphaFoldDB" id="A0A9N7NM76"/>
<dbReference type="InterPro" id="IPR002088">
    <property type="entry name" value="Prenyl_trans_a"/>
</dbReference>
<dbReference type="SUPFAM" id="SSF48439">
    <property type="entry name" value="Protein prenylyltransferase"/>
    <property type="match status" value="1"/>
</dbReference>
<evidence type="ECO:0000313" key="2">
    <source>
        <dbReference type="Proteomes" id="UP001153555"/>
    </source>
</evidence>
<comment type="caution">
    <text evidence="1">The sequence shown here is derived from an EMBL/GenBank/DDBJ whole genome shotgun (WGS) entry which is preliminary data.</text>
</comment>
<accession>A0A9N7NM76</accession>
<dbReference type="PROSITE" id="PS51147">
    <property type="entry name" value="PFTA"/>
    <property type="match status" value="1"/>
</dbReference>
<dbReference type="GO" id="GO:0008318">
    <property type="term" value="F:protein prenyltransferase activity"/>
    <property type="evidence" value="ECO:0007669"/>
    <property type="project" value="InterPro"/>
</dbReference>
<reference evidence="1" key="1">
    <citation type="submission" date="2019-12" db="EMBL/GenBank/DDBJ databases">
        <authorList>
            <person name="Scholes J."/>
        </authorList>
    </citation>
    <scope>NUCLEOTIDE SEQUENCE</scope>
</reference>
<sequence length="202" mass="23450">MWNAIESTGRLEEELQLCNELIIRDPTSSAVWDQRFYVVVKCGSSPFAEFEQAIKYILDYPTFENPWLYLRRISLLVEIPRFSEALDCLFCKFLPIQTFIDDYHMLADEVEGILAAEATYGFALITLLELAYQGYEPCPEVIDGVNSLSFTNNPLHCFDTICDALTLLYPLKRYYWMWLASGVSNRMTERYREVGPMDNASW</sequence>
<gene>
    <name evidence="1" type="ORF">SHERM_27823</name>
</gene>
<dbReference type="Gene3D" id="1.25.40.120">
    <property type="entry name" value="Protein prenylyltransferase"/>
    <property type="match status" value="1"/>
</dbReference>
<dbReference type="EMBL" id="CACSLK010027834">
    <property type="protein sequence ID" value="CAA0832548.1"/>
    <property type="molecule type" value="Genomic_DNA"/>
</dbReference>